<feature type="compositionally biased region" description="Basic and acidic residues" evidence="5">
    <location>
        <begin position="1109"/>
        <end position="1125"/>
    </location>
</feature>
<evidence type="ECO:0000256" key="2">
    <source>
        <dbReference type="ARBA" id="ARBA00022771"/>
    </source>
</evidence>
<dbReference type="InterPro" id="IPR013083">
    <property type="entry name" value="Znf_RING/FYVE/PHD"/>
</dbReference>
<feature type="region of interest" description="Disordered" evidence="5">
    <location>
        <begin position="616"/>
        <end position="680"/>
    </location>
</feature>
<accession>A0A9P8AGB4</accession>
<sequence>MLRIAPDSIPTAIVRGVMNGNDNNEDQQLLQDASTLLMFANVAAKQQQQEQHHHQQQHNQLQQQQQNQSPAAIQRLPQLHTNQTQIQTQPQSLALTLTQSPTTNTGQIQFQNSSQIQGGGMILQRNAPLMQQPQQQQQPQPQQPPMVSPQFYKPVDLLQLQPYSDHVNNEYQRKQYEAHPELQKDRKTSQDSDHDLPKPSTFKHHHLPSTEPSNQTTAQSQSKSPTSSTMSSPPLHLPVQGSFVTPRGAPLLMDHVPQVAHKRTKSESDRVSFKHLPGPANVALLEKDKSGSAMIAAAALAAAADMPMPLVKAHNAPTINILTSASSLPKPTALEVKMEPPLEQKNVKDPIPRSHHIMPSIHMLTNPTESNKVLLETREKVLSEMSEGNIGSATESLETSSLQSIEMAQAPSSQASSDHKQQLDRQDSSKLEEKVQSVPQAIEKQLGTEKGEQHPESVSSNTEITESKPESISHEENTTSPTSTNREIKVTLKYEPGLEVRRNTVGIEPKERQVDNNDNNVTTTRKYQPPPLETYKVDPDLGLIGCVCDIDDDDGFTIQCDICFRWQHCLCMGFMTSEEVPEDEYKCYYCDPNKWGKFNAEKCRAETLARITNEKKTMANNVQATSGASTEENTEEKRTDMEDFTKEKRKSHNQDKLEKNEKRRKVEEGGGDNAMEQSVGEKQITPSVPELPNPANQLLDDGISAENYQSVYFKLKSNDYKNNSVKEHLEQVGTYFQSFAASLTKAEQLKLPIEIQSMAGYKQTKFCRIILPNQIRYLQSHREHKVKTSGSRNKYSIQVKSYNENLKQKFNAVSKLGLFLSLNESHGHSNNLGLSLTLSSNNSPSVVPGGTPIIEYLGEINFFSSYTEEKINQYKTLGCTKQYVVKTTLNVQNDMSVDLVLDSRFVGNESRFIRKACPNSTNCKIVPIYIHSKNLFKFIVVTKHDIELTPETPEVELSLDWDWDDSHPIQRFYKDPSIKFEQLNEEDRKKLIIGIDNLLPFVDCGCNNALGTNYQSQCAVFKVKKAITFLLRSQRKASQISNINLSKSKEELLFPHRTKEYHSWTERLGDRDKLIQMKLSVSTSDTLNELQQEQDHEQDPEEQQQELDPEVKQHDDQNPEEKQQYDESNDKDESIKQNMNVKGPAIALGANEQPQIKSSYKALIKQPYKKLLVARTRVKILNVYSTKPSEKVLESTLDVPIPVVPEVQLLIEKQINEELNKNITELKQIISPQVIEAAVEQPAEIVVPKIPPQPTIKKLLFADYKKKMK</sequence>
<evidence type="ECO:0000313" key="7">
    <source>
        <dbReference type="Proteomes" id="UP000790833"/>
    </source>
</evidence>
<dbReference type="GO" id="GO:0034967">
    <property type="term" value="C:Set3 complex"/>
    <property type="evidence" value="ECO:0007669"/>
    <property type="project" value="TreeGrafter"/>
</dbReference>
<feature type="compositionally biased region" description="Polar residues" evidence="5">
    <location>
        <begin position="389"/>
        <end position="416"/>
    </location>
</feature>
<keyword evidence="4" id="KW-0156">Chromatin regulator</keyword>
<keyword evidence="1" id="KW-0479">Metal-binding</keyword>
<dbReference type="GeneID" id="66116861"/>
<feature type="compositionally biased region" description="Basic and acidic residues" evidence="5">
    <location>
        <begin position="417"/>
        <end position="435"/>
    </location>
</feature>
<protein>
    <recommendedName>
        <fullName evidence="8">Zinc finger PHD-type domain-containing protein</fullName>
    </recommendedName>
</protein>
<dbReference type="InterPro" id="IPR046341">
    <property type="entry name" value="SET_dom_sf"/>
</dbReference>
<dbReference type="GO" id="GO:0070210">
    <property type="term" value="C:Rpd3L-Expanded complex"/>
    <property type="evidence" value="ECO:0007669"/>
    <property type="project" value="TreeGrafter"/>
</dbReference>
<comment type="caution">
    <text evidence="6">The sequence shown here is derived from an EMBL/GenBank/DDBJ whole genome shotgun (WGS) entry which is preliminary data.</text>
</comment>
<dbReference type="EMBL" id="JAHMUF010000031">
    <property type="protein sequence ID" value="KAG7191366.1"/>
    <property type="molecule type" value="Genomic_DNA"/>
</dbReference>
<feature type="compositionally biased region" description="Acidic residues" evidence="5">
    <location>
        <begin position="1096"/>
        <end position="1108"/>
    </location>
</feature>
<dbReference type="GO" id="GO:0008270">
    <property type="term" value="F:zinc ion binding"/>
    <property type="evidence" value="ECO:0007669"/>
    <property type="project" value="UniProtKB-KW"/>
</dbReference>
<feature type="compositionally biased region" description="Basic and acidic residues" evidence="5">
    <location>
        <begin position="635"/>
        <end position="668"/>
    </location>
</feature>
<dbReference type="InterPro" id="IPR011011">
    <property type="entry name" value="Znf_FYVE_PHD"/>
</dbReference>
<reference evidence="6" key="1">
    <citation type="submission" date="2021-03" db="EMBL/GenBank/DDBJ databases">
        <authorList>
            <person name="Palmer J.M."/>
        </authorList>
    </citation>
    <scope>NUCLEOTIDE SEQUENCE</scope>
    <source>
        <strain evidence="6">ARV_011</strain>
    </source>
</reference>
<feature type="region of interest" description="Disordered" evidence="5">
    <location>
        <begin position="44"/>
        <end position="70"/>
    </location>
</feature>
<dbReference type="Proteomes" id="UP000790833">
    <property type="component" value="Unassembled WGS sequence"/>
</dbReference>
<dbReference type="SUPFAM" id="SSF82199">
    <property type="entry name" value="SET domain"/>
    <property type="match status" value="1"/>
</dbReference>
<feature type="region of interest" description="Disordered" evidence="5">
    <location>
        <begin position="177"/>
        <end position="243"/>
    </location>
</feature>
<feature type="compositionally biased region" description="Low complexity" evidence="5">
    <location>
        <begin position="131"/>
        <end position="140"/>
    </location>
</feature>
<name>A0A9P8AGB4_9ASCO</name>
<keyword evidence="7" id="KW-1185">Reference proteome</keyword>
<feature type="compositionally biased region" description="Low complexity" evidence="5">
    <location>
        <begin position="57"/>
        <end position="68"/>
    </location>
</feature>
<dbReference type="SUPFAM" id="SSF57903">
    <property type="entry name" value="FYVE/PHD zinc finger"/>
    <property type="match status" value="1"/>
</dbReference>
<dbReference type="Pfam" id="PF20826">
    <property type="entry name" value="PHD_5"/>
    <property type="match status" value="1"/>
</dbReference>
<keyword evidence="3" id="KW-0862">Zinc</keyword>
<feature type="compositionally biased region" description="Polar residues" evidence="5">
    <location>
        <begin position="618"/>
        <end position="631"/>
    </location>
</feature>
<feature type="compositionally biased region" description="Basic and acidic residues" evidence="5">
    <location>
        <begin position="177"/>
        <end position="197"/>
    </location>
</feature>
<dbReference type="PANTHER" id="PTHR46462">
    <property type="entry name" value="UPSET, ISOFORM A"/>
    <property type="match status" value="1"/>
</dbReference>
<feature type="compositionally biased region" description="Low complexity" evidence="5">
    <location>
        <begin position="215"/>
        <end position="234"/>
    </location>
</feature>
<gene>
    <name evidence="6" type="ORF">KQ657_003487</name>
</gene>
<proteinExistence type="predicted"/>
<dbReference type="PROSITE" id="PS01359">
    <property type="entry name" value="ZF_PHD_1"/>
    <property type="match status" value="1"/>
</dbReference>
<dbReference type="Gene3D" id="2.170.270.10">
    <property type="entry name" value="SET domain"/>
    <property type="match status" value="1"/>
</dbReference>
<dbReference type="RefSeq" id="XP_043046918.1">
    <property type="nucleotide sequence ID" value="XM_043194206.1"/>
</dbReference>
<feature type="region of interest" description="Disordered" evidence="5">
    <location>
        <begin position="1088"/>
        <end position="1133"/>
    </location>
</feature>
<dbReference type="AlphaFoldDB" id="A0A9P8AGB4"/>
<evidence type="ECO:0000256" key="5">
    <source>
        <dbReference type="SAM" id="MobiDB-lite"/>
    </source>
</evidence>
<keyword evidence="2" id="KW-0863">Zinc-finger</keyword>
<dbReference type="InterPro" id="IPR019786">
    <property type="entry name" value="Zinc_finger_PHD-type_CS"/>
</dbReference>
<feature type="compositionally biased region" description="Basic and acidic residues" evidence="5">
    <location>
        <begin position="465"/>
        <end position="477"/>
    </location>
</feature>
<dbReference type="Gene3D" id="3.30.40.10">
    <property type="entry name" value="Zinc/RING finger domain, C3HC4 (zinc finger)"/>
    <property type="match status" value="1"/>
</dbReference>
<organism evidence="6 7">
    <name type="scientific">Scheffersomyces spartinae</name>
    <dbReference type="NCBI Taxonomy" id="45513"/>
    <lineage>
        <taxon>Eukaryota</taxon>
        <taxon>Fungi</taxon>
        <taxon>Dikarya</taxon>
        <taxon>Ascomycota</taxon>
        <taxon>Saccharomycotina</taxon>
        <taxon>Pichiomycetes</taxon>
        <taxon>Debaryomycetaceae</taxon>
        <taxon>Scheffersomyces</taxon>
    </lineage>
</organism>
<feature type="region of interest" description="Disordered" evidence="5">
    <location>
        <begin position="130"/>
        <end position="149"/>
    </location>
</feature>
<feature type="compositionally biased region" description="Basic and acidic residues" evidence="5">
    <location>
        <begin position="446"/>
        <end position="455"/>
    </location>
</feature>
<evidence type="ECO:0000256" key="3">
    <source>
        <dbReference type="ARBA" id="ARBA00022833"/>
    </source>
</evidence>
<dbReference type="PANTHER" id="PTHR46462:SF3">
    <property type="entry name" value="UPSET, ISOFORM A"/>
    <property type="match status" value="1"/>
</dbReference>
<evidence type="ECO:0000256" key="4">
    <source>
        <dbReference type="ARBA" id="ARBA00022853"/>
    </source>
</evidence>
<evidence type="ECO:0000256" key="1">
    <source>
        <dbReference type="ARBA" id="ARBA00022723"/>
    </source>
</evidence>
<evidence type="ECO:0000313" key="6">
    <source>
        <dbReference type="EMBL" id="KAG7191366.1"/>
    </source>
</evidence>
<feature type="region of interest" description="Disordered" evidence="5">
    <location>
        <begin position="385"/>
        <end position="487"/>
    </location>
</feature>
<dbReference type="OrthoDB" id="20872at2759"/>
<evidence type="ECO:0008006" key="8">
    <source>
        <dbReference type="Google" id="ProtNLM"/>
    </source>
</evidence>
<dbReference type="GO" id="GO:0006355">
    <property type="term" value="P:regulation of DNA-templated transcription"/>
    <property type="evidence" value="ECO:0007669"/>
    <property type="project" value="TreeGrafter"/>
</dbReference>
<dbReference type="GO" id="GO:0006325">
    <property type="term" value="P:chromatin organization"/>
    <property type="evidence" value="ECO:0007669"/>
    <property type="project" value="UniProtKB-KW"/>
</dbReference>